<name>A0A927JCM2_9ACTN</name>
<accession>A0A927JCM2</accession>
<sequence length="183" mass="19996">MASAGSQRSLSIAGLTLKPYRYVRVGSIIVHQEGAVTEVTGHDPEPHVQIGRAADLTGLSIRTLRHYEEVGLVIPSARSDGGFRLSSPEDIERLLVVRRMKPLGFTLDQMSQLLAALDSLRQHDAGARARETAVHVLAEFKTSAHDAVERLKVQLEYAEELSGLLDAQIARATQANARSERHA</sequence>
<dbReference type="PANTHER" id="PTHR30204">
    <property type="entry name" value="REDOX-CYCLING DRUG-SENSING TRANSCRIPTIONAL ACTIVATOR SOXR"/>
    <property type="match status" value="1"/>
</dbReference>
<protein>
    <submittedName>
        <fullName evidence="3">MerR family transcriptional regulator</fullName>
    </submittedName>
</protein>
<dbReference type="PANTHER" id="PTHR30204:SF93">
    <property type="entry name" value="HTH MERR-TYPE DOMAIN-CONTAINING PROTEIN"/>
    <property type="match status" value="1"/>
</dbReference>
<dbReference type="InterPro" id="IPR000551">
    <property type="entry name" value="MerR-type_HTH_dom"/>
</dbReference>
<gene>
    <name evidence="3" type="ORF">HT102_10195</name>
</gene>
<dbReference type="GO" id="GO:0003700">
    <property type="term" value="F:DNA-binding transcription factor activity"/>
    <property type="evidence" value="ECO:0007669"/>
    <property type="project" value="InterPro"/>
</dbReference>
<keyword evidence="1" id="KW-0238">DNA-binding</keyword>
<evidence type="ECO:0000313" key="3">
    <source>
        <dbReference type="EMBL" id="MBD8506858.1"/>
    </source>
</evidence>
<dbReference type="InterPro" id="IPR047057">
    <property type="entry name" value="MerR_fam"/>
</dbReference>
<dbReference type="EMBL" id="JACYWE010000005">
    <property type="protein sequence ID" value="MBD8506858.1"/>
    <property type="molecule type" value="Genomic_DNA"/>
</dbReference>
<dbReference type="AlphaFoldDB" id="A0A927JCM2"/>
<dbReference type="PROSITE" id="PS00552">
    <property type="entry name" value="HTH_MERR_1"/>
    <property type="match status" value="1"/>
</dbReference>
<proteinExistence type="predicted"/>
<dbReference type="Gene3D" id="1.10.1660.10">
    <property type="match status" value="1"/>
</dbReference>
<organism evidence="3 4">
    <name type="scientific">Lolliginicoccus lacisalsi</name>
    <dbReference type="NCBI Taxonomy" id="2742202"/>
    <lineage>
        <taxon>Bacteria</taxon>
        <taxon>Bacillati</taxon>
        <taxon>Actinomycetota</taxon>
        <taxon>Actinomycetes</taxon>
        <taxon>Mycobacteriales</taxon>
        <taxon>Hoyosellaceae</taxon>
        <taxon>Lolliginicoccus</taxon>
    </lineage>
</organism>
<evidence type="ECO:0000259" key="2">
    <source>
        <dbReference type="PROSITE" id="PS50937"/>
    </source>
</evidence>
<evidence type="ECO:0000256" key="1">
    <source>
        <dbReference type="ARBA" id="ARBA00023125"/>
    </source>
</evidence>
<dbReference type="SMART" id="SM00422">
    <property type="entry name" value="HTH_MERR"/>
    <property type="match status" value="1"/>
</dbReference>
<dbReference type="CDD" id="cd00592">
    <property type="entry name" value="HTH_MerR-like"/>
    <property type="match status" value="1"/>
</dbReference>
<dbReference type="Proteomes" id="UP000642993">
    <property type="component" value="Unassembled WGS sequence"/>
</dbReference>
<dbReference type="Pfam" id="PF13411">
    <property type="entry name" value="MerR_1"/>
    <property type="match status" value="1"/>
</dbReference>
<dbReference type="InterPro" id="IPR009061">
    <property type="entry name" value="DNA-bd_dom_put_sf"/>
</dbReference>
<dbReference type="SUPFAM" id="SSF46955">
    <property type="entry name" value="Putative DNA-binding domain"/>
    <property type="match status" value="1"/>
</dbReference>
<comment type="caution">
    <text evidence="3">The sequence shown here is derived from an EMBL/GenBank/DDBJ whole genome shotgun (WGS) entry which is preliminary data.</text>
</comment>
<keyword evidence="4" id="KW-1185">Reference proteome</keyword>
<reference evidence="3" key="1">
    <citation type="submission" date="2020-09" db="EMBL/GenBank/DDBJ databases">
        <title>Hoyosella lacisalsi sp. nov., a halotolerant actinobacterium isolated from soil of Lake Gudzhirganskoe.</title>
        <authorList>
            <person name="Yang Q."/>
            <person name="Guo P.Y."/>
            <person name="Liu S.W."/>
            <person name="Li F.N."/>
            <person name="Sun C.H."/>
        </authorList>
    </citation>
    <scope>NUCLEOTIDE SEQUENCE</scope>
    <source>
        <strain evidence="3">G463</strain>
    </source>
</reference>
<dbReference type="PRINTS" id="PR00040">
    <property type="entry name" value="HTHMERR"/>
</dbReference>
<evidence type="ECO:0000313" key="4">
    <source>
        <dbReference type="Proteomes" id="UP000642993"/>
    </source>
</evidence>
<feature type="domain" description="HTH merR-type" evidence="2">
    <location>
        <begin position="47"/>
        <end position="116"/>
    </location>
</feature>
<dbReference type="GO" id="GO:0003677">
    <property type="term" value="F:DNA binding"/>
    <property type="evidence" value="ECO:0007669"/>
    <property type="project" value="UniProtKB-KW"/>
</dbReference>
<dbReference type="PROSITE" id="PS50937">
    <property type="entry name" value="HTH_MERR_2"/>
    <property type="match status" value="1"/>
</dbReference>